<evidence type="ECO:0000313" key="2">
    <source>
        <dbReference type="Proteomes" id="UP000010475"/>
    </source>
</evidence>
<gene>
    <name evidence="1" type="ORF">Cylst_4801</name>
</gene>
<evidence type="ECO:0000313" key="1">
    <source>
        <dbReference type="EMBL" id="AFZ26858.1"/>
    </source>
</evidence>
<dbReference type="KEGG" id="csg:Cylst_4801"/>
<proteinExistence type="predicted"/>
<dbReference type="RefSeq" id="WP_015210095.1">
    <property type="nucleotide sequence ID" value="NC_019757.1"/>
</dbReference>
<dbReference type="AlphaFoldDB" id="K9X309"/>
<reference evidence="1 2" key="1">
    <citation type="submission" date="2012-06" db="EMBL/GenBank/DDBJ databases">
        <title>Finished chromosome of genome of Cylindrospermum stagnale PCC 7417.</title>
        <authorList>
            <consortium name="US DOE Joint Genome Institute"/>
            <person name="Gugger M."/>
            <person name="Coursin T."/>
            <person name="Rippka R."/>
            <person name="Tandeau De Marsac N."/>
            <person name="Huntemann M."/>
            <person name="Wei C.-L."/>
            <person name="Han J."/>
            <person name="Detter J.C."/>
            <person name="Han C."/>
            <person name="Tapia R."/>
            <person name="Chen A."/>
            <person name="Kyrpides N."/>
            <person name="Mavromatis K."/>
            <person name="Markowitz V."/>
            <person name="Szeto E."/>
            <person name="Ivanova N."/>
            <person name="Pagani I."/>
            <person name="Pati A."/>
            <person name="Goodwin L."/>
            <person name="Nordberg H.P."/>
            <person name="Cantor M.N."/>
            <person name="Hua S.X."/>
            <person name="Woyke T."/>
            <person name="Kerfeld C.A."/>
        </authorList>
    </citation>
    <scope>NUCLEOTIDE SEQUENCE [LARGE SCALE GENOMIC DNA]</scope>
    <source>
        <strain evidence="1 2">PCC 7417</strain>
    </source>
</reference>
<dbReference type="HOGENOM" id="CLU_1831858_0_0_3"/>
<accession>K9X309</accession>
<protein>
    <submittedName>
        <fullName evidence="1">Uncharacterized protein</fullName>
    </submittedName>
</protein>
<keyword evidence="2" id="KW-1185">Reference proteome</keyword>
<name>K9X309_9NOST</name>
<dbReference type="Proteomes" id="UP000010475">
    <property type="component" value="Chromosome"/>
</dbReference>
<sequence>MAINRVGIASVVGVGLLMFGVPAITISQPAAAEETTNQATFDNLIAALNNVTIEIQDLSILNNLTLSQVKLVNVEDLLNNDNVEAFNNALNKNTVQIVTLRNVLNSNQVIKNVLNSNNINIGQVVAINVLSGGDVIVFYK</sequence>
<organism evidence="1 2">
    <name type="scientific">Cylindrospermum stagnale PCC 7417</name>
    <dbReference type="NCBI Taxonomy" id="56107"/>
    <lineage>
        <taxon>Bacteria</taxon>
        <taxon>Bacillati</taxon>
        <taxon>Cyanobacteriota</taxon>
        <taxon>Cyanophyceae</taxon>
        <taxon>Nostocales</taxon>
        <taxon>Nostocaceae</taxon>
        <taxon>Cylindrospermum</taxon>
    </lineage>
</organism>
<dbReference type="EMBL" id="CP003642">
    <property type="protein sequence ID" value="AFZ26858.1"/>
    <property type="molecule type" value="Genomic_DNA"/>
</dbReference>